<dbReference type="GO" id="GO:0003677">
    <property type="term" value="F:DNA binding"/>
    <property type="evidence" value="ECO:0007669"/>
    <property type="project" value="UniProtKB-KW"/>
</dbReference>
<keyword evidence="2" id="KW-0238">DNA-binding</keyword>
<evidence type="ECO:0000259" key="4">
    <source>
        <dbReference type="PROSITE" id="PS50995"/>
    </source>
</evidence>
<dbReference type="OrthoDB" id="5461037at2"/>
<reference evidence="5 6" key="1">
    <citation type="submission" date="2020-01" db="EMBL/GenBank/DDBJ databases">
        <title>Whole-genome sequence of Heliobacterium undosum DSM 13378.</title>
        <authorList>
            <person name="Kyndt J.A."/>
            <person name="Meyer T.E."/>
        </authorList>
    </citation>
    <scope>NUCLEOTIDE SEQUENCE [LARGE SCALE GENOMIC DNA]</scope>
    <source>
        <strain evidence="5 6">DSM 13378</strain>
    </source>
</reference>
<dbReference type="Proteomes" id="UP000463470">
    <property type="component" value="Unassembled WGS sequence"/>
</dbReference>
<dbReference type="InterPro" id="IPR036388">
    <property type="entry name" value="WH-like_DNA-bd_sf"/>
</dbReference>
<keyword evidence="3" id="KW-0804">Transcription</keyword>
<dbReference type="SUPFAM" id="SSF46785">
    <property type="entry name" value="Winged helix' DNA-binding domain"/>
    <property type="match status" value="1"/>
</dbReference>
<dbReference type="PROSITE" id="PS50995">
    <property type="entry name" value="HTH_MARR_2"/>
    <property type="match status" value="1"/>
</dbReference>
<name>A0A845L081_9FIRM</name>
<evidence type="ECO:0000256" key="3">
    <source>
        <dbReference type="ARBA" id="ARBA00023163"/>
    </source>
</evidence>
<dbReference type="EMBL" id="WXEY01000007">
    <property type="protein sequence ID" value="MZP29837.1"/>
    <property type="molecule type" value="Genomic_DNA"/>
</dbReference>
<keyword evidence="6" id="KW-1185">Reference proteome</keyword>
<dbReference type="PANTHER" id="PTHR42756:SF1">
    <property type="entry name" value="TRANSCRIPTIONAL REPRESSOR OF EMRAB OPERON"/>
    <property type="match status" value="1"/>
</dbReference>
<organism evidence="5 6">
    <name type="scientific">Heliomicrobium undosum</name>
    <dbReference type="NCBI Taxonomy" id="121734"/>
    <lineage>
        <taxon>Bacteria</taxon>
        <taxon>Bacillati</taxon>
        <taxon>Bacillota</taxon>
        <taxon>Clostridia</taxon>
        <taxon>Eubacteriales</taxon>
        <taxon>Heliobacteriaceae</taxon>
        <taxon>Heliomicrobium</taxon>
    </lineage>
</organism>
<dbReference type="InterPro" id="IPR023187">
    <property type="entry name" value="Tscrpt_reg_MarR-type_CS"/>
</dbReference>
<evidence type="ECO:0000313" key="6">
    <source>
        <dbReference type="Proteomes" id="UP000463470"/>
    </source>
</evidence>
<keyword evidence="1" id="KW-0805">Transcription regulation</keyword>
<proteinExistence type="predicted"/>
<sequence>MKEQHLNSIKDLLEVFFYNVKCAAQDIGPEYNLADGQIFLLYILWKSGTCKATFLADQIGITSGAVTGMMDKLAGMGLITRERSEKDRRVVMVTLTGEGLKTIQAVQDARFERLKGQLRELSGAELAQAVAAFEKMNGVLKPCVRGSGAAVG</sequence>
<gene>
    <name evidence="5" type="ORF">GTO91_08970</name>
</gene>
<dbReference type="InterPro" id="IPR000835">
    <property type="entry name" value="HTH_MarR-typ"/>
</dbReference>
<dbReference type="Gene3D" id="1.10.10.10">
    <property type="entry name" value="Winged helix-like DNA-binding domain superfamily/Winged helix DNA-binding domain"/>
    <property type="match status" value="1"/>
</dbReference>
<protein>
    <submittedName>
        <fullName evidence="5">MarR family transcriptional regulator</fullName>
    </submittedName>
</protein>
<dbReference type="Pfam" id="PF01047">
    <property type="entry name" value="MarR"/>
    <property type="match status" value="1"/>
</dbReference>
<evidence type="ECO:0000313" key="5">
    <source>
        <dbReference type="EMBL" id="MZP29837.1"/>
    </source>
</evidence>
<dbReference type="GO" id="GO:0003700">
    <property type="term" value="F:DNA-binding transcription factor activity"/>
    <property type="evidence" value="ECO:0007669"/>
    <property type="project" value="InterPro"/>
</dbReference>
<dbReference type="AlphaFoldDB" id="A0A845L081"/>
<dbReference type="PROSITE" id="PS01117">
    <property type="entry name" value="HTH_MARR_1"/>
    <property type="match status" value="1"/>
</dbReference>
<comment type="caution">
    <text evidence="5">The sequence shown here is derived from an EMBL/GenBank/DDBJ whole genome shotgun (WGS) entry which is preliminary data.</text>
</comment>
<evidence type="ECO:0000256" key="1">
    <source>
        <dbReference type="ARBA" id="ARBA00023015"/>
    </source>
</evidence>
<evidence type="ECO:0000256" key="2">
    <source>
        <dbReference type="ARBA" id="ARBA00023125"/>
    </source>
</evidence>
<dbReference type="SMART" id="SM00347">
    <property type="entry name" value="HTH_MARR"/>
    <property type="match status" value="1"/>
</dbReference>
<dbReference type="PANTHER" id="PTHR42756">
    <property type="entry name" value="TRANSCRIPTIONAL REGULATOR, MARR"/>
    <property type="match status" value="1"/>
</dbReference>
<dbReference type="InterPro" id="IPR036390">
    <property type="entry name" value="WH_DNA-bd_sf"/>
</dbReference>
<dbReference type="RefSeq" id="WP_161258014.1">
    <property type="nucleotide sequence ID" value="NZ_WXEY01000007.1"/>
</dbReference>
<accession>A0A845L081</accession>
<feature type="domain" description="HTH marR-type" evidence="4">
    <location>
        <begin position="1"/>
        <end position="138"/>
    </location>
</feature>